<keyword evidence="4" id="KW-1185">Reference proteome</keyword>
<dbReference type="InterPro" id="IPR014729">
    <property type="entry name" value="Rossmann-like_a/b/a_fold"/>
</dbReference>
<dbReference type="PANTHER" id="PTHR47867">
    <property type="entry name" value="ADENINE NUCLEOTIDE ALPHA HYDROLASES-LIKE SUPERFAMILY PROTEIN"/>
    <property type="match status" value="1"/>
</dbReference>
<dbReference type="EMBL" id="JBFOLJ010000019">
    <property type="protein sequence ID" value="KAL2463220.1"/>
    <property type="molecule type" value="Genomic_DNA"/>
</dbReference>
<dbReference type="Gene3D" id="3.40.50.620">
    <property type="entry name" value="HUPs"/>
    <property type="match status" value="1"/>
</dbReference>
<evidence type="ECO:0000256" key="1">
    <source>
        <dbReference type="ARBA" id="ARBA00022837"/>
    </source>
</evidence>
<keyword evidence="1" id="KW-0106">Calcium</keyword>
<proteinExistence type="predicted"/>
<evidence type="ECO:0000259" key="2">
    <source>
        <dbReference type="PROSITE" id="PS50222"/>
    </source>
</evidence>
<protein>
    <submittedName>
        <fullName evidence="3">Ca2+ sensor (EF-Hand superfamily)</fullName>
    </submittedName>
</protein>
<dbReference type="CDD" id="cd00051">
    <property type="entry name" value="EFh"/>
    <property type="match status" value="1"/>
</dbReference>
<dbReference type="SUPFAM" id="SSF52402">
    <property type="entry name" value="Adenine nucleotide alpha hydrolases-like"/>
    <property type="match status" value="1"/>
</dbReference>
<dbReference type="InterPro" id="IPR011992">
    <property type="entry name" value="EF-hand-dom_pair"/>
</dbReference>
<dbReference type="Pfam" id="PF13202">
    <property type="entry name" value="EF-hand_5"/>
    <property type="match status" value="1"/>
</dbReference>
<dbReference type="PROSITE" id="PS50222">
    <property type="entry name" value="EF_HAND_2"/>
    <property type="match status" value="1"/>
</dbReference>
<name>A0ABD1PH37_9LAMI</name>
<feature type="domain" description="EF-hand" evidence="2">
    <location>
        <begin position="18"/>
        <end position="53"/>
    </location>
</feature>
<dbReference type="InterPro" id="IPR002048">
    <property type="entry name" value="EF_hand_dom"/>
</dbReference>
<sequence length="424" mass="46881">MEELREIARAHYRAGSPEVQALAYEFFKSLDTNGDGRVQLHEFLAFMRQEGHSRMYNTYFFQQLDCDHNGTLDFVEVMTLYYIIKSGRPFCDWCGLFIPGIFFSCVECFESPHGCFTLCRDCYKSKNCDHNHNGRVQFLDNYTLLETKRTSAMSQATSINQNHPNSQMIPIPTTAASITTPGPTYSYVANPTNPSPNMSNAIIPASTMNKWKVALKAFEIALSIGSRDAPARKVMVVVDPTRESAAALQYALSHAVLEKDTLILFHVEHTNAWKNPFGSFFRKPSATSGGSGGTTSSSSSSFSSSTEAGGGVMDFLEAMKHACEIAHPNLKILVEKADLVDGKDKASIILAQTIAQRIDLLVIGQRRSLSNAILGPKRGSLRGLDTAEYLIENSKCTCVAVQKKGQNAGYLLNTKTHRNFWLLA</sequence>
<dbReference type="SUPFAM" id="SSF47473">
    <property type="entry name" value="EF-hand"/>
    <property type="match status" value="1"/>
</dbReference>
<evidence type="ECO:0000313" key="4">
    <source>
        <dbReference type="Proteomes" id="UP001604277"/>
    </source>
</evidence>
<organism evidence="3 4">
    <name type="scientific">Forsythia ovata</name>
    <dbReference type="NCBI Taxonomy" id="205694"/>
    <lineage>
        <taxon>Eukaryota</taxon>
        <taxon>Viridiplantae</taxon>
        <taxon>Streptophyta</taxon>
        <taxon>Embryophyta</taxon>
        <taxon>Tracheophyta</taxon>
        <taxon>Spermatophyta</taxon>
        <taxon>Magnoliopsida</taxon>
        <taxon>eudicotyledons</taxon>
        <taxon>Gunneridae</taxon>
        <taxon>Pentapetalae</taxon>
        <taxon>asterids</taxon>
        <taxon>lamiids</taxon>
        <taxon>Lamiales</taxon>
        <taxon>Oleaceae</taxon>
        <taxon>Forsythieae</taxon>
        <taxon>Forsythia</taxon>
    </lineage>
</organism>
<evidence type="ECO:0000313" key="3">
    <source>
        <dbReference type="EMBL" id="KAL2463220.1"/>
    </source>
</evidence>
<dbReference type="InterPro" id="IPR018247">
    <property type="entry name" value="EF_Hand_1_Ca_BS"/>
</dbReference>
<reference evidence="4" key="1">
    <citation type="submission" date="2024-07" db="EMBL/GenBank/DDBJ databases">
        <title>Two chromosome-level genome assemblies of Korean endemic species Abeliophyllum distichum and Forsythia ovata (Oleaceae).</title>
        <authorList>
            <person name="Jang H."/>
        </authorList>
    </citation>
    <scope>NUCLEOTIDE SEQUENCE [LARGE SCALE GENOMIC DNA]</scope>
</reference>
<dbReference type="PANTHER" id="PTHR47867:SF1">
    <property type="entry name" value="ADENINE NUCLEOTIDE ALPHA HYDROLASES-LIKE SUPERFAMILY PROTEIN"/>
    <property type="match status" value="1"/>
</dbReference>
<dbReference type="Gene3D" id="1.10.238.10">
    <property type="entry name" value="EF-hand"/>
    <property type="match status" value="1"/>
</dbReference>
<dbReference type="AlphaFoldDB" id="A0ABD1PH37"/>
<dbReference type="CDD" id="cd00293">
    <property type="entry name" value="USP-like"/>
    <property type="match status" value="1"/>
</dbReference>
<gene>
    <name evidence="3" type="ORF">Fot_52876</name>
</gene>
<dbReference type="Proteomes" id="UP001604277">
    <property type="component" value="Unassembled WGS sequence"/>
</dbReference>
<comment type="caution">
    <text evidence="3">The sequence shown here is derived from an EMBL/GenBank/DDBJ whole genome shotgun (WGS) entry which is preliminary data.</text>
</comment>
<accession>A0ABD1PH37</accession>
<dbReference type="PROSITE" id="PS00018">
    <property type="entry name" value="EF_HAND_1"/>
    <property type="match status" value="2"/>
</dbReference>